<keyword evidence="10" id="KW-0028">Amino-acid biosynthesis</keyword>
<feature type="binding site" evidence="12">
    <location>
        <position position="493"/>
    </location>
    <ligand>
        <name>methylcob(III)alamin</name>
        <dbReference type="ChEBI" id="CHEBI:28115"/>
    </ligand>
</feature>
<sequence>MSDTFTSEEVIQGKDNKKVIRPFLRLSGLEPLVVRPETNFINIGERTNVTGSKKFARLIREGQYEEALSVARQQVESGAQVLDVNMDDALLDGEKAMTTFLNLLAAEPDISKIPVMIDSSKFSIIEAGLKCLQGKCIVNSISLKEGEAKFIEQARICKNFGAAVVVMAFDEYGQADTEEKKVSFCHRSYRILTEVVGFDPQDIIFDPNIFAIATGIEEHNNYAVDFINATRRIKELMPLTSVSGGVSNISFSFRGNDVVREAMHSVFLYYAIKAGMNMGIVNAGMLQIYDEIEPQLRELCDDAILNRREDATERLIAFAETVKAKGKVIEKDETWRLGSVEERLSHALVNGITDYIDADTEEARQKYPRPLDVIEGPLMDGMNIVGDLFGSGKMFLPQVVKSARVMKKSVAVLTPYIEEEKKQLVALNGGVVKSAGKILLATVKGDVHDIGKNIVGVVLGCNGYDIIDMGVMVPAEKILQTARQEQVDIIGLSGLITPSLDEMVHVAREMKRQNFDVPLMIGGATTSRTHTAVKIAPEYEHGVIHVLDASRSVTVTGSLLNKALRKNFLQEVTQEYQKLNENFRNKKPVKQYLPIAEARKNKAITEWSNFTPVKPRMLGTKVFQNYDLAEIAEYIDWQPFFISWELHGKFPQILTDEVVGVEATRLYEDAKVMLKRIVAEKWLTANAVIGLFPANRTADDTITVMSPQPGTGPVNLECLRQQLKKAPGQPNFSLADFIAPAESGLQDYMGAFAVTTGGDIEVWLEKFKTDHDDYSSIMLKALADRLVEAFAELMHKRVRTEFWGYAADEHLGNEELIKEEYSGIRPAPGYPACPEHTEKYKLFDMLDATNATGIILTESLAMFPASSVSGWYFAHPEAKYFGLGKIEKDQVEDYATRKGWTVEEAEKWLRPVLEYDM</sequence>
<dbReference type="Gene3D" id="3.40.50.280">
    <property type="entry name" value="Cobalamin-binding domain"/>
    <property type="match status" value="1"/>
</dbReference>
<dbReference type="SUPFAM" id="SSF47644">
    <property type="entry name" value="Methionine synthase domain"/>
    <property type="match status" value="1"/>
</dbReference>
<evidence type="ECO:0000259" key="17">
    <source>
        <dbReference type="PROSITE" id="PS51337"/>
    </source>
</evidence>
<dbReference type="InterPro" id="IPR003759">
    <property type="entry name" value="Cbl-bd_cap"/>
</dbReference>
<comment type="function">
    <text evidence="10">Catalyzes the transfer of a methyl group from methyl-cobalamin to homocysteine, yielding enzyme-bound cob(I)alamin and methionine. Subsequently, remethylates the cofactor using methyltetrahydrofolate.</text>
</comment>
<reference evidence="18 19" key="1">
    <citation type="submission" date="2019-12" db="EMBL/GenBank/DDBJ databases">
        <title>Chitinophaga sp. strain ysch24 (GDMCC 1.1355), whole genome shotgun sequence.</title>
        <authorList>
            <person name="Zhang X."/>
        </authorList>
    </citation>
    <scope>NUCLEOTIDE SEQUENCE [LARGE SCALE GENOMIC DNA]</scope>
    <source>
        <strain evidence="19">ysch24</strain>
    </source>
</reference>
<dbReference type="PANTHER" id="PTHR45833">
    <property type="entry name" value="METHIONINE SYNTHASE"/>
    <property type="match status" value="1"/>
</dbReference>
<dbReference type="GO" id="GO:0008270">
    <property type="term" value="F:zinc ion binding"/>
    <property type="evidence" value="ECO:0007669"/>
    <property type="project" value="UniProtKB-UniRule"/>
</dbReference>
<dbReference type="NCBIfam" id="TIGR02082">
    <property type="entry name" value="metH"/>
    <property type="match status" value="1"/>
</dbReference>
<evidence type="ECO:0000256" key="5">
    <source>
        <dbReference type="ARBA" id="ARBA00022691"/>
    </source>
</evidence>
<dbReference type="InterPro" id="IPR011822">
    <property type="entry name" value="MetH"/>
</dbReference>
<dbReference type="InterPro" id="IPR036594">
    <property type="entry name" value="Meth_synthase_dom"/>
</dbReference>
<keyword evidence="3 10" id="KW-0846">Cobalamin</keyword>
<keyword evidence="6 10" id="KW-0479">Metal-binding</keyword>
<gene>
    <name evidence="18" type="primary">metH</name>
    <name evidence="18" type="ORF">GO493_03275</name>
</gene>
<keyword evidence="8 10" id="KW-0170">Cobalt</keyword>
<dbReference type="EMBL" id="WRXN01000001">
    <property type="protein sequence ID" value="MVT07268.1"/>
    <property type="molecule type" value="Genomic_DNA"/>
</dbReference>
<feature type="binding site" evidence="12">
    <location>
        <position position="497"/>
    </location>
    <ligand>
        <name>methylcob(III)alamin</name>
        <dbReference type="ChEBI" id="CHEBI:28115"/>
    </ligand>
</feature>
<dbReference type="Gene3D" id="1.10.1240.10">
    <property type="entry name" value="Methionine synthase domain"/>
    <property type="match status" value="1"/>
</dbReference>
<evidence type="ECO:0000259" key="14">
    <source>
        <dbReference type="PROSITE" id="PS50972"/>
    </source>
</evidence>
<keyword evidence="5 10" id="KW-0949">S-adenosyl-L-methionine</keyword>
<dbReference type="CDD" id="cd02069">
    <property type="entry name" value="methionine_synthase_B12_BD"/>
    <property type="match status" value="1"/>
</dbReference>
<feature type="binding site" evidence="12">
    <location>
        <position position="825"/>
    </location>
    <ligand>
        <name>S-adenosyl-L-methionine</name>
        <dbReference type="ChEBI" id="CHEBI:59789"/>
    </ligand>
</feature>
<dbReference type="GO" id="GO:0008705">
    <property type="term" value="F:methionine synthase activity"/>
    <property type="evidence" value="ECO:0007669"/>
    <property type="project" value="UniProtKB-UniRule"/>
</dbReference>
<feature type="domain" description="B12-binding N-terminal" evidence="17">
    <location>
        <begin position="331"/>
        <end position="425"/>
    </location>
</feature>
<evidence type="ECO:0000256" key="7">
    <source>
        <dbReference type="ARBA" id="ARBA00022737"/>
    </source>
</evidence>
<evidence type="ECO:0000313" key="18">
    <source>
        <dbReference type="EMBL" id="MVT07268.1"/>
    </source>
</evidence>
<dbReference type="CDD" id="cd00740">
    <property type="entry name" value="MeTr"/>
    <property type="match status" value="1"/>
</dbReference>
<dbReference type="InterPro" id="IPR000489">
    <property type="entry name" value="Pterin-binding_dom"/>
</dbReference>
<feature type="binding site" description="axial binding residue" evidence="11">
    <location>
        <position position="448"/>
    </location>
    <ligand>
        <name>methylcob(III)alamin</name>
        <dbReference type="ChEBI" id="CHEBI:28115"/>
    </ligand>
    <ligandPart>
        <name>Co</name>
        <dbReference type="ChEBI" id="CHEBI:27638"/>
    </ligandPart>
</feature>
<dbReference type="PROSITE" id="PS51332">
    <property type="entry name" value="B12_BINDING"/>
    <property type="match status" value="1"/>
</dbReference>
<evidence type="ECO:0000256" key="9">
    <source>
        <dbReference type="NCBIfam" id="TIGR02082"/>
    </source>
</evidence>
<dbReference type="Pfam" id="PF02965">
    <property type="entry name" value="Met_synt_B12"/>
    <property type="match status" value="1"/>
</dbReference>
<feature type="binding site" evidence="12">
    <location>
        <begin position="445"/>
        <end position="449"/>
    </location>
    <ligand>
        <name>methylcob(III)alamin</name>
        <dbReference type="ChEBI" id="CHEBI:28115"/>
    </ligand>
</feature>
<feature type="binding site" evidence="12">
    <location>
        <position position="549"/>
    </location>
    <ligand>
        <name>methylcob(III)alamin</name>
        <dbReference type="ChEBI" id="CHEBI:28115"/>
    </ligand>
</feature>
<evidence type="ECO:0000256" key="4">
    <source>
        <dbReference type="ARBA" id="ARBA00022679"/>
    </source>
</evidence>
<comment type="similarity">
    <text evidence="1">Belongs to the vitamin-B12 dependent methionine synthase family.</text>
</comment>
<evidence type="ECO:0000259" key="13">
    <source>
        <dbReference type="PROSITE" id="PS50006"/>
    </source>
</evidence>
<feature type="binding site" evidence="12">
    <location>
        <begin position="880"/>
        <end position="881"/>
    </location>
    <ligand>
        <name>S-adenosyl-L-methionine</name>
        <dbReference type="ChEBI" id="CHEBI:59789"/>
    </ligand>
</feature>
<dbReference type="Pfam" id="PF00809">
    <property type="entry name" value="Pterin_bind"/>
    <property type="match status" value="1"/>
</dbReference>
<comment type="caution">
    <text evidence="18">The sequence shown here is derived from an EMBL/GenBank/DDBJ whole genome shotgun (WGS) entry which is preliminary data.</text>
</comment>
<feature type="domain" description="Pterin-binding" evidence="14">
    <location>
        <begin position="40"/>
        <end position="301"/>
    </location>
</feature>
<dbReference type="InterPro" id="IPR004223">
    <property type="entry name" value="VitB12-dep_Met_synth_activ_dom"/>
</dbReference>
<dbReference type="FunFam" id="1.10.1240.10:FF:000001">
    <property type="entry name" value="Methionine synthase"/>
    <property type="match status" value="1"/>
</dbReference>
<dbReference type="SUPFAM" id="SSF51717">
    <property type="entry name" value="Dihydropteroate synthetase-like"/>
    <property type="match status" value="1"/>
</dbReference>
<dbReference type="Gene3D" id="1.10.288.10">
    <property type="entry name" value="Cobalamin-dependent Methionine Synthase, domain 2"/>
    <property type="match status" value="1"/>
</dbReference>
<dbReference type="EC" id="2.1.1.13" evidence="9 10"/>
<feature type="domain" description="AdoMet activation" evidence="15">
    <location>
        <begin position="586"/>
        <end position="917"/>
    </location>
</feature>
<dbReference type="Gene3D" id="3.20.20.20">
    <property type="entry name" value="Dihydropteroate synthase-like"/>
    <property type="match status" value="1"/>
</dbReference>
<dbReference type="PIRSF" id="PIRSF000381">
    <property type="entry name" value="MetH"/>
    <property type="match status" value="1"/>
</dbReference>
<feature type="binding site" evidence="12">
    <location>
        <position position="636"/>
    </location>
    <ligand>
        <name>S-adenosyl-L-methionine</name>
        <dbReference type="ChEBI" id="CHEBI:59789"/>
    </ligand>
</feature>
<comment type="cofactor">
    <cofactor evidence="10 11">
        <name>methylcob(III)alamin</name>
        <dbReference type="ChEBI" id="CHEBI:28115"/>
    </cofactor>
</comment>
<comment type="cofactor">
    <cofactor evidence="10">
        <name>Zn(2+)</name>
        <dbReference type="ChEBI" id="CHEBI:29105"/>
    </cofactor>
</comment>
<dbReference type="GO" id="GO:0046653">
    <property type="term" value="P:tetrahydrofolate metabolic process"/>
    <property type="evidence" value="ECO:0007669"/>
    <property type="project" value="TreeGrafter"/>
</dbReference>
<feature type="domain" description="FHA" evidence="13">
    <location>
        <begin position="504"/>
        <end position="565"/>
    </location>
</feature>
<dbReference type="GO" id="GO:0050667">
    <property type="term" value="P:homocysteine metabolic process"/>
    <property type="evidence" value="ECO:0007669"/>
    <property type="project" value="TreeGrafter"/>
</dbReference>
<dbReference type="GO" id="GO:0005829">
    <property type="term" value="C:cytosol"/>
    <property type="evidence" value="ECO:0007669"/>
    <property type="project" value="TreeGrafter"/>
</dbReference>
<dbReference type="InterPro" id="IPR011005">
    <property type="entry name" value="Dihydropteroate_synth-like_sf"/>
</dbReference>
<feature type="binding site" evidence="12">
    <location>
        <position position="375"/>
    </location>
    <ligand>
        <name>methylcob(III)alamin</name>
        <dbReference type="ChEBI" id="CHEBI:28115"/>
    </ligand>
</feature>
<dbReference type="Pfam" id="PF02310">
    <property type="entry name" value="B12-binding"/>
    <property type="match status" value="1"/>
</dbReference>
<dbReference type="PROSITE" id="PS50972">
    <property type="entry name" value="PTERIN_BINDING"/>
    <property type="match status" value="1"/>
</dbReference>
<keyword evidence="7" id="KW-0677">Repeat</keyword>
<dbReference type="SUPFAM" id="SSF52242">
    <property type="entry name" value="Cobalamin (vitamin B12)-binding domain"/>
    <property type="match status" value="1"/>
</dbReference>
<dbReference type="InterPro" id="IPR033706">
    <property type="entry name" value="Met_synthase_B12-bd"/>
</dbReference>
<proteinExistence type="inferred from homology"/>
<keyword evidence="4 10" id="KW-0808">Transferase</keyword>
<dbReference type="UniPathway" id="UPA00051">
    <property type="reaction ID" value="UER00081"/>
</dbReference>
<keyword evidence="19" id="KW-1185">Reference proteome</keyword>
<evidence type="ECO:0000256" key="6">
    <source>
        <dbReference type="ARBA" id="ARBA00022723"/>
    </source>
</evidence>
<dbReference type="Pfam" id="PF02607">
    <property type="entry name" value="B12-binding_2"/>
    <property type="match status" value="1"/>
</dbReference>
<dbReference type="SUPFAM" id="SSF56507">
    <property type="entry name" value="Methionine synthase activation domain-like"/>
    <property type="match status" value="1"/>
</dbReference>
<dbReference type="PROSITE" id="PS51337">
    <property type="entry name" value="B12_BINDING_NTER"/>
    <property type="match status" value="1"/>
</dbReference>
<dbReference type="InterPro" id="IPR050554">
    <property type="entry name" value="Met_Synthase/Corrinoid"/>
</dbReference>
<evidence type="ECO:0000256" key="3">
    <source>
        <dbReference type="ARBA" id="ARBA00022628"/>
    </source>
</evidence>
<evidence type="ECO:0000313" key="19">
    <source>
        <dbReference type="Proteomes" id="UP000461730"/>
    </source>
</evidence>
<dbReference type="Proteomes" id="UP000461730">
    <property type="component" value="Unassembled WGS sequence"/>
</dbReference>
<evidence type="ECO:0000256" key="11">
    <source>
        <dbReference type="PIRSR" id="PIRSR000381-1"/>
    </source>
</evidence>
<comment type="domain">
    <text evidence="10">Modular enzyme with four functionally distinct domains. The isolated Hcy-binding domain catalyzes methyl transfer from free methylcobalamin to homocysteine. The Hcy-binding domain in association with the pterin-binding domain catalyzes the methylation of cob(I)alamin by methyltetrahydrofolate and the methylation of homocysteine. The B12-binding domain binds the cofactor. The AdoMet activation domain binds S-adenosyl-L-methionine. Under aerobic conditions cob(I)alamin can be converted to inactive cob(II)alamin. Reductive methylation by S-adenosyl-L-methionine and flavodoxin regenerates methylcobalamin.</text>
</comment>
<comment type="pathway">
    <text evidence="10">Amino-acid biosynthesis; L-methionine biosynthesis via de novo pathway; L-methionine from L-homocysteine (MetH route): step 1/1.</text>
</comment>
<dbReference type="InterPro" id="IPR037010">
    <property type="entry name" value="VitB12-dep_Met_synth_activ_sf"/>
</dbReference>
<evidence type="ECO:0000256" key="12">
    <source>
        <dbReference type="PIRSR" id="PIRSR000381-2"/>
    </source>
</evidence>
<dbReference type="GO" id="GO:0031419">
    <property type="term" value="F:cobalamin binding"/>
    <property type="evidence" value="ECO:0007669"/>
    <property type="project" value="UniProtKB-UniRule"/>
</dbReference>
<organism evidence="18 19">
    <name type="scientific">Chitinophaga tropicalis</name>
    <dbReference type="NCBI Taxonomy" id="2683588"/>
    <lineage>
        <taxon>Bacteria</taxon>
        <taxon>Pseudomonadati</taxon>
        <taxon>Bacteroidota</taxon>
        <taxon>Chitinophagia</taxon>
        <taxon>Chitinophagales</taxon>
        <taxon>Chitinophagaceae</taxon>
        <taxon>Chitinophaga</taxon>
    </lineage>
</organism>
<dbReference type="Gene3D" id="3.10.196.10">
    <property type="entry name" value="Vitamin B12-dependent methionine synthase, activation domain"/>
    <property type="match status" value="1"/>
</dbReference>
<dbReference type="SMART" id="SM01018">
    <property type="entry name" value="B12-binding_2"/>
    <property type="match status" value="1"/>
</dbReference>
<dbReference type="PANTHER" id="PTHR45833:SF1">
    <property type="entry name" value="METHIONINE SYNTHASE"/>
    <property type="match status" value="1"/>
</dbReference>
<dbReference type="NCBIfam" id="NF007024">
    <property type="entry name" value="PRK09490.1"/>
    <property type="match status" value="1"/>
</dbReference>
<evidence type="ECO:0000256" key="8">
    <source>
        <dbReference type="ARBA" id="ARBA00023285"/>
    </source>
</evidence>
<dbReference type="PROSITE" id="PS50006">
    <property type="entry name" value="FHA_DOMAIN"/>
    <property type="match status" value="1"/>
</dbReference>
<keyword evidence="10" id="KW-0486">Methionine biosynthesis</keyword>
<dbReference type="AlphaFoldDB" id="A0A7K1TYU2"/>
<accession>A0A7K1TYU2</accession>
<dbReference type="InterPro" id="IPR000253">
    <property type="entry name" value="FHA_dom"/>
</dbReference>
<dbReference type="PROSITE" id="PS50974">
    <property type="entry name" value="ADOMET_ACTIVATION"/>
    <property type="match status" value="1"/>
</dbReference>
<evidence type="ECO:0000259" key="15">
    <source>
        <dbReference type="PROSITE" id="PS50974"/>
    </source>
</evidence>
<keyword evidence="2 10" id="KW-0489">Methyltransferase</keyword>
<evidence type="ECO:0000259" key="16">
    <source>
        <dbReference type="PROSITE" id="PS51332"/>
    </source>
</evidence>
<dbReference type="InterPro" id="IPR036724">
    <property type="entry name" value="Cobalamin-bd_sf"/>
</dbReference>
<dbReference type="GO" id="GO:0032259">
    <property type="term" value="P:methylation"/>
    <property type="evidence" value="ECO:0007669"/>
    <property type="project" value="UniProtKB-KW"/>
</dbReference>
<protein>
    <recommendedName>
        <fullName evidence="9 10">Methionine synthase</fullName>
        <ecNumber evidence="9 10">2.1.1.13</ecNumber>
    </recommendedName>
    <alternativeName>
        <fullName evidence="10">5-methyltetrahydrofolate--homocysteine methyltransferase</fullName>
    </alternativeName>
</protein>
<comment type="catalytic activity">
    <reaction evidence="10">
        <text>(6S)-5-methyl-5,6,7,8-tetrahydrofolate + L-homocysteine = (6S)-5,6,7,8-tetrahydrofolate + L-methionine</text>
        <dbReference type="Rhea" id="RHEA:11172"/>
        <dbReference type="ChEBI" id="CHEBI:18608"/>
        <dbReference type="ChEBI" id="CHEBI:57453"/>
        <dbReference type="ChEBI" id="CHEBI:57844"/>
        <dbReference type="ChEBI" id="CHEBI:58199"/>
        <dbReference type="EC" id="2.1.1.13"/>
    </reaction>
</comment>
<evidence type="ECO:0000256" key="10">
    <source>
        <dbReference type="PIRNR" id="PIRNR000381"/>
    </source>
</evidence>
<dbReference type="InterPro" id="IPR006158">
    <property type="entry name" value="Cobalamin-bd"/>
</dbReference>
<dbReference type="RefSeq" id="WP_157304672.1">
    <property type="nucleotide sequence ID" value="NZ_WRXN01000001.1"/>
</dbReference>
<dbReference type="FunFam" id="3.40.50.280:FF:000001">
    <property type="entry name" value="Methionine synthase"/>
    <property type="match status" value="1"/>
</dbReference>
<evidence type="ECO:0000256" key="1">
    <source>
        <dbReference type="ARBA" id="ARBA00010398"/>
    </source>
</evidence>
<name>A0A7K1TYU2_9BACT</name>
<evidence type="ECO:0000256" key="2">
    <source>
        <dbReference type="ARBA" id="ARBA00022603"/>
    </source>
</evidence>
<keyword evidence="10" id="KW-0862">Zinc</keyword>
<dbReference type="FunFam" id="3.20.20.20:FF:000002">
    <property type="entry name" value="Methionine synthase"/>
    <property type="match status" value="1"/>
</dbReference>
<feature type="domain" description="B12-binding" evidence="16">
    <location>
        <begin position="435"/>
        <end position="570"/>
    </location>
</feature>